<dbReference type="InterPro" id="IPR000073">
    <property type="entry name" value="AB_hydrolase_1"/>
</dbReference>
<name>A0A285X301_9FLAO</name>
<dbReference type="PRINTS" id="PR00111">
    <property type="entry name" value="ABHYDROLASE"/>
</dbReference>
<dbReference type="Pfam" id="PF00561">
    <property type="entry name" value="Abhydrolase_1"/>
    <property type="match status" value="1"/>
</dbReference>
<protein>
    <submittedName>
        <fullName evidence="2">Pimeloyl-ACP methyl ester carboxylesterase</fullName>
    </submittedName>
</protein>
<dbReference type="EMBL" id="OCMF01000001">
    <property type="protein sequence ID" value="SOC79124.1"/>
    <property type="molecule type" value="Genomic_DNA"/>
</dbReference>
<evidence type="ECO:0000313" key="2">
    <source>
        <dbReference type="EMBL" id="SOC79124.1"/>
    </source>
</evidence>
<organism evidence="2 3">
    <name type="scientific">Salinimicrobium sediminis</name>
    <dbReference type="NCBI Taxonomy" id="1343891"/>
    <lineage>
        <taxon>Bacteria</taxon>
        <taxon>Pseudomonadati</taxon>
        <taxon>Bacteroidota</taxon>
        <taxon>Flavobacteriia</taxon>
        <taxon>Flavobacteriales</taxon>
        <taxon>Flavobacteriaceae</taxon>
        <taxon>Salinimicrobium</taxon>
    </lineage>
</organism>
<dbReference type="PANTHER" id="PTHR43798">
    <property type="entry name" value="MONOACYLGLYCEROL LIPASE"/>
    <property type="match status" value="1"/>
</dbReference>
<evidence type="ECO:0000259" key="1">
    <source>
        <dbReference type="Pfam" id="PF00561"/>
    </source>
</evidence>
<dbReference type="OrthoDB" id="252464at2"/>
<dbReference type="InterPro" id="IPR050266">
    <property type="entry name" value="AB_hydrolase_sf"/>
</dbReference>
<gene>
    <name evidence="2" type="ORF">SAMN06296241_0644</name>
</gene>
<dbReference type="InterPro" id="IPR029058">
    <property type="entry name" value="AB_hydrolase_fold"/>
</dbReference>
<dbReference type="RefSeq" id="WP_097054888.1">
    <property type="nucleotide sequence ID" value="NZ_OCMF01000001.1"/>
</dbReference>
<dbReference type="SUPFAM" id="SSF53474">
    <property type="entry name" value="alpha/beta-Hydrolases"/>
    <property type="match status" value="1"/>
</dbReference>
<feature type="domain" description="AB hydrolase-1" evidence="1">
    <location>
        <begin position="22"/>
        <end position="244"/>
    </location>
</feature>
<keyword evidence="3" id="KW-1185">Reference proteome</keyword>
<dbReference type="Proteomes" id="UP000219193">
    <property type="component" value="Unassembled WGS sequence"/>
</dbReference>
<evidence type="ECO:0000313" key="3">
    <source>
        <dbReference type="Proteomes" id="UP000219193"/>
    </source>
</evidence>
<reference evidence="3" key="1">
    <citation type="submission" date="2017-09" db="EMBL/GenBank/DDBJ databases">
        <authorList>
            <person name="Varghese N."/>
            <person name="Submissions S."/>
        </authorList>
    </citation>
    <scope>NUCLEOTIDE SEQUENCE [LARGE SCALE GENOMIC DNA]</scope>
    <source>
        <strain evidence="3">CGMCC 1.12641</strain>
    </source>
</reference>
<dbReference type="AlphaFoldDB" id="A0A285X301"/>
<dbReference type="Gene3D" id="3.40.50.1820">
    <property type="entry name" value="alpha/beta hydrolase"/>
    <property type="match status" value="1"/>
</dbReference>
<sequence>MTINSRGAEIYYSVVGEGEATLLLHGFLESAKIWEEFLPEFSRYGKIITMDLPGHGRSEVISEVHSMELMAEAVHEVLMATGVKKANFIGHSMGGYVGLAFLEKYPHLVNDFMLLNSTPQADSEEKKENRDRSAELVKKNKQAYVSMAIKNLLSPANSERFSSEVQELIEEASHFPTNGITAALNGMKIRTDRTEVLKGYKGNKFLIAGKEDPLVNLTDLKDIASRTNTAFISFSGGHLSYIENKSQFIKLCISSNK</sequence>
<dbReference type="PANTHER" id="PTHR43798:SF33">
    <property type="entry name" value="HYDROLASE, PUTATIVE (AFU_ORTHOLOGUE AFUA_2G14860)-RELATED"/>
    <property type="match status" value="1"/>
</dbReference>
<accession>A0A285X301</accession>
<proteinExistence type="predicted"/>
<dbReference type="GO" id="GO:0016020">
    <property type="term" value="C:membrane"/>
    <property type="evidence" value="ECO:0007669"/>
    <property type="project" value="TreeGrafter"/>
</dbReference>